<dbReference type="GO" id="GO:0016746">
    <property type="term" value="F:acyltransferase activity"/>
    <property type="evidence" value="ECO:0007669"/>
    <property type="project" value="UniProtKB-KW"/>
</dbReference>
<dbReference type="InterPro" id="IPR023213">
    <property type="entry name" value="CAT-like_dom_sf"/>
</dbReference>
<organism evidence="4 5">
    <name type="scientific">Erythroxylum novogranatense</name>
    <dbReference type="NCBI Taxonomy" id="1862640"/>
    <lineage>
        <taxon>Eukaryota</taxon>
        <taxon>Viridiplantae</taxon>
        <taxon>Streptophyta</taxon>
        <taxon>Embryophyta</taxon>
        <taxon>Tracheophyta</taxon>
        <taxon>Spermatophyta</taxon>
        <taxon>Magnoliopsida</taxon>
        <taxon>eudicotyledons</taxon>
        <taxon>Gunneridae</taxon>
        <taxon>Pentapetalae</taxon>
        <taxon>rosids</taxon>
        <taxon>fabids</taxon>
        <taxon>Malpighiales</taxon>
        <taxon>Erythroxylaceae</taxon>
        <taxon>Erythroxylum</taxon>
    </lineage>
</organism>
<dbReference type="Proteomes" id="UP001159364">
    <property type="component" value="Linkage Group LG01"/>
</dbReference>
<dbReference type="Pfam" id="PF02458">
    <property type="entry name" value="Transferase"/>
    <property type="match status" value="1"/>
</dbReference>
<comment type="caution">
    <text evidence="4">The sequence shown here is derived from an EMBL/GenBank/DDBJ whole genome shotgun (WGS) entry which is preliminary data.</text>
</comment>
<dbReference type="PANTHER" id="PTHR31623">
    <property type="entry name" value="F21J9.9"/>
    <property type="match status" value="1"/>
</dbReference>
<accession>A0AAV8U8M4</accession>
<evidence type="ECO:0000256" key="2">
    <source>
        <dbReference type="ARBA" id="ARBA00022679"/>
    </source>
</evidence>
<evidence type="ECO:0000313" key="4">
    <source>
        <dbReference type="EMBL" id="KAJ8775231.1"/>
    </source>
</evidence>
<evidence type="ECO:0000256" key="1">
    <source>
        <dbReference type="ARBA" id="ARBA00009861"/>
    </source>
</evidence>
<gene>
    <name evidence="4" type="ORF">K2173_020235</name>
</gene>
<comment type="similarity">
    <text evidence="1">Belongs to the plant acyltransferase family.</text>
</comment>
<dbReference type="Gene3D" id="3.30.559.10">
    <property type="entry name" value="Chloramphenicol acetyltransferase-like domain"/>
    <property type="match status" value="2"/>
</dbReference>
<proteinExistence type="inferred from homology"/>
<dbReference type="AlphaFoldDB" id="A0AAV8U8M4"/>
<name>A0AAV8U8M4_9ROSI</name>
<reference evidence="4 5" key="1">
    <citation type="submission" date="2021-09" db="EMBL/GenBank/DDBJ databases">
        <title>Genomic insights and catalytic innovation underlie evolution of tropane alkaloids biosynthesis.</title>
        <authorList>
            <person name="Wang Y.-J."/>
            <person name="Tian T."/>
            <person name="Huang J.-P."/>
            <person name="Huang S.-X."/>
        </authorList>
    </citation>
    <scope>NUCLEOTIDE SEQUENCE [LARGE SCALE GENOMIC DNA]</scope>
    <source>
        <strain evidence="4">KIB-2018</strain>
        <tissue evidence="4">Leaf</tissue>
    </source>
</reference>
<evidence type="ECO:0000313" key="5">
    <source>
        <dbReference type="Proteomes" id="UP001159364"/>
    </source>
</evidence>
<dbReference type="EMBL" id="JAIWQS010000001">
    <property type="protein sequence ID" value="KAJ8775231.1"/>
    <property type="molecule type" value="Genomic_DNA"/>
</dbReference>
<keyword evidence="3" id="KW-0012">Acyltransferase</keyword>
<dbReference type="PANTHER" id="PTHR31623:SF28">
    <property type="entry name" value="BAHD ACYLTRANSFERASE"/>
    <property type="match status" value="1"/>
</dbReference>
<keyword evidence="5" id="KW-1185">Reference proteome</keyword>
<protein>
    <submittedName>
        <fullName evidence="4">Uncharacterized protein</fullName>
    </submittedName>
</protein>
<evidence type="ECO:0000256" key="3">
    <source>
        <dbReference type="ARBA" id="ARBA00023315"/>
    </source>
</evidence>
<keyword evidence="2" id="KW-0808">Transferase</keyword>
<sequence>MEIKVHIISKQAIKPSSPTPHHLRTHRFSVIDQLAPRSYIPVLLFYTTYGQSRSEISNRLKASLAKTLAIFYPFAGRVKNNSHVECNDEGATFIEANVECGMQKILRQSAIQELQLLLPWDPEDRLPYNSDRELLGVQVNHFSDGGVTVGVEVNHKVADASSVSVFLQSWTAIARTDDYSYVSETRLKFDLTALFPKMDALDFISSDYSFDRSTAQKRLVFEGSKIAALRKRIASDAHIKNPTRYEAVGALIWGAFIAACSKREEPVTDYVLGTAVDMRRRIDIPSSEQCIGNMSVWTATRHFIENKSSNYHELAEKIRESVRNSSKDWSLDEYLSWYNSISEESAGNPKLRIFAMSWVKFPFYDVDLGWGKPLWVANAITPEAGVYFVDTADAKGMEAWIGLPKEIMAEFLQNPDVLAYVSPSHSFSRL</sequence>